<sequence>MTWADILVIGEMTPERMQDLSQASSACSRSLGHLPSFNPATIYPTESTFGAGYSALLVTQVNKC</sequence>
<accession>A0A2U2D2V1</accession>
<dbReference type="Proteomes" id="UP000245056">
    <property type="component" value="Unassembled WGS sequence"/>
</dbReference>
<evidence type="ECO:0000313" key="2">
    <source>
        <dbReference type="Proteomes" id="UP000245056"/>
    </source>
</evidence>
<reference evidence="1 2" key="1">
    <citation type="submission" date="2018-05" db="EMBL/GenBank/DDBJ databases">
        <title>Genome sequences of two Antarctic strains of Pseudomonas prosekii: insights into adaptation to extreme conditions.</title>
        <authorList>
            <person name="Snopkova K."/>
            <person name="Dufkova K."/>
            <person name="Cejkova D."/>
            <person name="Sedlacek I."/>
            <person name="Smajs D."/>
        </authorList>
    </citation>
    <scope>NUCLEOTIDE SEQUENCE [LARGE SCALE GENOMIC DNA]</scope>
    <source>
        <strain evidence="1 2">P2673</strain>
    </source>
</reference>
<proteinExistence type="predicted"/>
<dbReference type="AlphaFoldDB" id="A0A2U2D2V1"/>
<comment type="caution">
    <text evidence="1">The sequence shown here is derived from an EMBL/GenBank/DDBJ whole genome shotgun (WGS) entry which is preliminary data.</text>
</comment>
<gene>
    <name evidence="1" type="ORF">C9I49_22750</name>
</gene>
<dbReference type="EMBL" id="QFAW01000039">
    <property type="protein sequence ID" value="PWE40909.1"/>
    <property type="molecule type" value="Genomic_DNA"/>
</dbReference>
<evidence type="ECO:0000313" key="1">
    <source>
        <dbReference type="EMBL" id="PWE40909.1"/>
    </source>
</evidence>
<protein>
    <submittedName>
        <fullName evidence="1">Uncharacterized protein</fullName>
    </submittedName>
</protein>
<organism evidence="1 2">
    <name type="scientific">Pseudomonas prosekii</name>
    <dbReference type="NCBI Taxonomy" id="1148509"/>
    <lineage>
        <taxon>Bacteria</taxon>
        <taxon>Pseudomonadati</taxon>
        <taxon>Pseudomonadota</taxon>
        <taxon>Gammaproteobacteria</taxon>
        <taxon>Pseudomonadales</taxon>
        <taxon>Pseudomonadaceae</taxon>
        <taxon>Pseudomonas</taxon>
    </lineage>
</organism>
<name>A0A2U2D2V1_9PSED</name>